<dbReference type="Pfam" id="PF01966">
    <property type="entry name" value="HD"/>
    <property type="match status" value="1"/>
</dbReference>
<evidence type="ECO:0000259" key="2">
    <source>
        <dbReference type="PROSITE" id="PS51831"/>
    </source>
</evidence>
<feature type="domain" description="HD" evidence="2">
    <location>
        <begin position="446"/>
        <end position="591"/>
    </location>
</feature>
<keyword evidence="1" id="KW-1133">Transmembrane helix</keyword>
<organism evidence="3">
    <name type="scientific">Caldilineaceae bacterium SB0662_bin_9</name>
    <dbReference type="NCBI Taxonomy" id="2605258"/>
    <lineage>
        <taxon>Bacteria</taxon>
        <taxon>Bacillati</taxon>
        <taxon>Chloroflexota</taxon>
        <taxon>Caldilineae</taxon>
        <taxon>Caldilineales</taxon>
        <taxon>Caldilineaceae</taxon>
    </lineage>
</organism>
<evidence type="ECO:0000313" key="3">
    <source>
        <dbReference type="EMBL" id="MYD91987.1"/>
    </source>
</evidence>
<dbReference type="EMBL" id="VXPY01000122">
    <property type="protein sequence ID" value="MYD91987.1"/>
    <property type="molecule type" value="Genomic_DNA"/>
</dbReference>
<comment type="caution">
    <text evidence="3">The sequence shown here is derived from an EMBL/GenBank/DDBJ whole genome shotgun (WGS) entry which is preliminary data.</text>
</comment>
<dbReference type="PANTHER" id="PTHR36442">
    <property type="entry name" value="CYCLIC-DI-AMP PHOSPHODIESTERASE PGPH"/>
    <property type="match status" value="1"/>
</dbReference>
<dbReference type="PROSITE" id="PS51831">
    <property type="entry name" value="HD"/>
    <property type="match status" value="1"/>
</dbReference>
<feature type="transmembrane region" description="Helical" evidence="1">
    <location>
        <begin position="314"/>
        <end position="331"/>
    </location>
</feature>
<dbReference type="SUPFAM" id="SSF109604">
    <property type="entry name" value="HD-domain/PDEase-like"/>
    <property type="match status" value="1"/>
</dbReference>
<feature type="transmembrane region" description="Helical" evidence="1">
    <location>
        <begin position="343"/>
        <end position="360"/>
    </location>
</feature>
<evidence type="ECO:0000256" key="1">
    <source>
        <dbReference type="SAM" id="Phobius"/>
    </source>
</evidence>
<feature type="transmembrane region" description="Helical" evidence="1">
    <location>
        <begin position="213"/>
        <end position="232"/>
    </location>
</feature>
<dbReference type="InterPro" id="IPR052722">
    <property type="entry name" value="PgpH_phosphodiesterase"/>
</dbReference>
<dbReference type="Pfam" id="PF07698">
    <property type="entry name" value="7TM-7TMR_HD"/>
    <property type="match status" value="1"/>
</dbReference>
<reference evidence="3" key="1">
    <citation type="submission" date="2019-09" db="EMBL/GenBank/DDBJ databases">
        <title>Characterisation of the sponge microbiome using genome-centric metagenomics.</title>
        <authorList>
            <person name="Engelberts J.P."/>
            <person name="Robbins S.J."/>
            <person name="De Goeij J.M."/>
            <person name="Aranda M."/>
            <person name="Bell S.C."/>
            <person name="Webster N.S."/>
        </authorList>
    </citation>
    <scope>NUCLEOTIDE SEQUENCE</scope>
    <source>
        <strain evidence="3">SB0662_bin_9</strain>
    </source>
</reference>
<feature type="transmembrane region" description="Helical" evidence="1">
    <location>
        <begin position="389"/>
        <end position="414"/>
    </location>
</feature>
<dbReference type="InterPro" id="IPR003607">
    <property type="entry name" value="HD/PDEase_dom"/>
</dbReference>
<sequence>MNIPAGGLVRRPAHLVSLVVLALGLTSVVALEIPGVTRFKVETGGTLPVRIVAPFDLVLGEGSPSDGARAGEPDLRSYLDAVSVHRQSGSQPATSPAGYSQLQKALLPELLAMSDDAWSALRHALDEALQLVDTETQVPQDLAGYRDHLYRQLNRLPPGQADIAFSLLLPVISERAAAGAFGSGATVAVPGMPLDSVQVAALRRLDLVWTGWITPRFLFLFPVVVGLLFLLYRVIPETNQYLVQQPRELKALVLLIAAGLLVVRLQAHLAPWLRYMIPLAALGMTVRALAGFRVASMVMLVFLIVCGFVPRMTLPHMVFLAMTVATGLVALRQTHRIGDFVKAGVWVAILASLLIVPGWLQKSPGLPELSGSAGNWLETGPAFFARGPFLMGLAAVVHGLTASSLALGAIYGLGDATGRVTSFRLAELARPDHPLLAALREETPGTYQHSLLVSDMAEKAAHAIGADPLLTRVGALYHDIGKLQNPGMFVENMGPDDNPHQDLSPRESAEIIIRHVADGVRMGKEHNLPPRILDFIREHHADQIMVPFFHRALEEAGTDVQVGEKPFRYAGPKPQTRETTVLFLADSCEAAFRAMRPETEDAVQELVSGQFEARLLDGSLIDSPLRLAEFQTVRRIVGAMLQSVNHRRVPYPISDEGWAPPSTLSAKTISAAPPHTQVQM</sequence>
<dbReference type="Gene3D" id="1.10.3210.10">
    <property type="entry name" value="Hypothetical protein af1432"/>
    <property type="match status" value="1"/>
</dbReference>
<feature type="transmembrane region" description="Helical" evidence="1">
    <location>
        <begin position="12"/>
        <end position="31"/>
    </location>
</feature>
<dbReference type="InterPro" id="IPR011621">
    <property type="entry name" value="Metal-dep_PHydrolase_7TM_intra"/>
</dbReference>
<gene>
    <name evidence="3" type="ORF">F4Y08_16935</name>
</gene>
<protein>
    <submittedName>
        <fullName evidence="3">HDIG domain-containing protein</fullName>
    </submittedName>
</protein>
<dbReference type="AlphaFoldDB" id="A0A6B1DYR3"/>
<dbReference type="NCBIfam" id="TIGR00277">
    <property type="entry name" value="HDIG"/>
    <property type="match status" value="1"/>
</dbReference>
<accession>A0A6B1DYR3</accession>
<dbReference type="InterPro" id="IPR006674">
    <property type="entry name" value="HD_domain"/>
</dbReference>
<feature type="transmembrane region" description="Helical" evidence="1">
    <location>
        <begin position="285"/>
        <end position="308"/>
    </location>
</feature>
<keyword evidence="1" id="KW-0472">Membrane</keyword>
<feature type="transmembrane region" description="Helical" evidence="1">
    <location>
        <begin position="252"/>
        <end position="273"/>
    </location>
</feature>
<keyword evidence="1" id="KW-0812">Transmembrane</keyword>
<dbReference type="CDD" id="cd00077">
    <property type="entry name" value="HDc"/>
    <property type="match status" value="1"/>
</dbReference>
<dbReference type="SMART" id="SM00471">
    <property type="entry name" value="HDc"/>
    <property type="match status" value="1"/>
</dbReference>
<dbReference type="InterPro" id="IPR006675">
    <property type="entry name" value="HDIG_dom"/>
</dbReference>
<dbReference type="PANTHER" id="PTHR36442:SF1">
    <property type="entry name" value="CYCLIC-DI-AMP PHOSPHODIESTERASE PGPH"/>
    <property type="match status" value="1"/>
</dbReference>
<proteinExistence type="predicted"/>
<name>A0A6B1DYR3_9CHLR</name>